<evidence type="ECO:0000313" key="2">
    <source>
        <dbReference type="EMBL" id="MBH0112130.1"/>
    </source>
</evidence>
<evidence type="ECO:0000256" key="1">
    <source>
        <dbReference type="SAM" id="Phobius"/>
    </source>
</evidence>
<dbReference type="Proteomes" id="UP000617634">
    <property type="component" value="Unassembled WGS sequence"/>
</dbReference>
<proteinExistence type="predicted"/>
<keyword evidence="3" id="KW-1185">Reference proteome</keyword>
<feature type="transmembrane region" description="Helical" evidence="1">
    <location>
        <begin position="30"/>
        <end position="51"/>
    </location>
</feature>
<dbReference type="AlphaFoldDB" id="A0A931HA14"/>
<evidence type="ECO:0000313" key="3">
    <source>
        <dbReference type="Proteomes" id="UP000617634"/>
    </source>
</evidence>
<name>A0A931HA14_9SPHN</name>
<sequence length="54" mass="6123">MGFKKPFKAVPIRESKAHRLRRERAANRDWLVALSKWVALAIVCGALIGYLTTL</sequence>
<reference evidence="2" key="1">
    <citation type="submission" date="2020-11" db="EMBL/GenBank/DDBJ databases">
        <title>Novosphingobium aureum sp. nov., a marine bacterium isolated from sediment of a salt flat.</title>
        <authorList>
            <person name="Yoo Y."/>
            <person name="Kim J.-J."/>
        </authorList>
    </citation>
    <scope>NUCLEOTIDE SEQUENCE</scope>
    <source>
        <strain evidence="2">YJ-S2-02</strain>
    </source>
</reference>
<accession>A0A931HA14</accession>
<keyword evidence="1" id="KW-1133">Transmembrane helix</keyword>
<dbReference type="EMBL" id="JADZGI010000001">
    <property type="protein sequence ID" value="MBH0112130.1"/>
    <property type="molecule type" value="Genomic_DNA"/>
</dbReference>
<keyword evidence="1" id="KW-0812">Transmembrane</keyword>
<organism evidence="2 3">
    <name type="scientific">Novosphingobium aureum</name>
    <dbReference type="NCBI Taxonomy" id="2792964"/>
    <lineage>
        <taxon>Bacteria</taxon>
        <taxon>Pseudomonadati</taxon>
        <taxon>Pseudomonadota</taxon>
        <taxon>Alphaproteobacteria</taxon>
        <taxon>Sphingomonadales</taxon>
        <taxon>Sphingomonadaceae</taxon>
        <taxon>Novosphingobium</taxon>
    </lineage>
</organism>
<keyword evidence="1" id="KW-0472">Membrane</keyword>
<dbReference type="RefSeq" id="WP_197160998.1">
    <property type="nucleotide sequence ID" value="NZ_JADZGI010000001.1"/>
</dbReference>
<comment type="caution">
    <text evidence="2">The sequence shown here is derived from an EMBL/GenBank/DDBJ whole genome shotgun (WGS) entry which is preliminary data.</text>
</comment>
<protein>
    <submittedName>
        <fullName evidence="2">Uncharacterized protein</fullName>
    </submittedName>
</protein>
<gene>
    <name evidence="2" type="ORF">I5E68_04075</name>
</gene>